<comment type="caution">
    <text evidence="2">The sequence shown here is derived from an EMBL/GenBank/DDBJ whole genome shotgun (WGS) entry which is preliminary data.</text>
</comment>
<dbReference type="Proteomes" id="UP000215914">
    <property type="component" value="Unassembled WGS sequence"/>
</dbReference>
<accession>A0A9K3EJP9</accession>
<dbReference type="EMBL" id="MNCJ02000328">
    <property type="protein sequence ID" value="KAF5773194.1"/>
    <property type="molecule type" value="Genomic_DNA"/>
</dbReference>
<evidence type="ECO:0000256" key="1">
    <source>
        <dbReference type="SAM" id="Phobius"/>
    </source>
</evidence>
<evidence type="ECO:0000313" key="3">
    <source>
        <dbReference type="Proteomes" id="UP000215914"/>
    </source>
</evidence>
<feature type="transmembrane region" description="Helical" evidence="1">
    <location>
        <begin position="20"/>
        <end position="43"/>
    </location>
</feature>
<protein>
    <submittedName>
        <fullName evidence="2">Uncharacterized protein</fullName>
    </submittedName>
</protein>
<keyword evidence="1" id="KW-0472">Membrane</keyword>
<reference evidence="2" key="1">
    <citation type="journal article" date="2017" name="Nature">
        <title>The sunflower genome provides insights into oil metabolism, flowering and Asterid evolution.</title>
        <authorList>
            <person name="Badouin H."/>
            <person name="Gouzy J."/>
            <person name="Grassa C.J."/>
            <person name="Murat F."/>
            <person name="Staton S.E."/>
            <person name="Cottret L."/>
            <person name="Lelandais-Briere C."/>
            <person name="Owens G.L."/>
            <person name="Carrere S."/>
            <person name="Mayjonade B."/>
            <person name="Legrand L."/>
            <person name="Gill N."/>
            <person name="Kane N.C."/>
            <person name="Bowers J.E."/>
            <person name="Hubner S."/>
            <person name="Bellec A."/>
            <person name="Berard A."/>
            <person name="Berges H."/>
            <person name="Blanchet N."/>
            <person name="Boniface M.C."/>
            <person name="Brunel D."/>
            <person name="Catrice O."/>
            <person name="Chaidir N."/>
            <person name="Claudel C."/>
            <person name="Donnadieu C."/>
            <person name="Faraut T."/>
            <person name="Fievet G."/>
            <person name="Helmstetter N."/>
            <person name="King M."/>
            <person name="Knapp S.J."/>
            <person name="Lai Z."/>
            <person name="Le Paslier M.C."/>
            <person name="Lippi Y."/>
            <person name="Lorenzon L."/>
            <person name="Mandel J.R."/>
            <person name="Marage G."/>
            <person name="Marchand G."/>
            <person name="Marquand E."/>
            <person name="Bret-Mestries E."/>
            <person name="Morien E."/>
            <person name="Nambeesan S."/>
            <person name="Nguyen T."/>
            <person name="Pegot-Espagnet P."/>
            <person name="Pouilly N."/>
            <person name="Raftis F."/>
            <person name="Sallet E."/>
            <person name="Schiex T."/>
            <person name="Thomas J."/>
            <person name="Vandecasteele C."/>
            <person name="Vares D."/>
            <person name="Vear F."/>
            <person name="Vautrin S."/>
            <person name="Crespi M."/>
            <person name="Mangin B."/>
            <person name="Burke J.M."/>
            <person name="Salse J."/>
            <person name="Munos S."/>
            <person name="Vincourt P."/>
            <person name="Rieseberg L.H."/>
            <person name="Langlade N.B."/>
        </authorList>
    </citation>
    <scope>NUCLEOTIDE SEQUENCE</scope>
    <source>
        <tissue evidence="2">Leaves</tissue>
    </source>
</reference>
<evidence type="ECO:0000313" key="2">
    <source>
        <dbReference type="EMBL" id="KAF5773194.1"/>
    </source>
</evidence>
<gene>
    <name evidence="2" type="ORF">HanXRQr2_Chr13g0585961</name>
</gene>
<reference evidence="2" key="2">
    <citation type="submission" date="2020-06" db="EMBL/GenBank/DDBJ databases">
        <title>Helianthus annuus Genome sequencing and assembly Release 2.</title>
        <authorList>
            <person name="Gouzy J."/>
            <person name="Langlade N."/>
            <person name="Munos S."/>
        </authorList>
    </citation>
    <scope>NUCLEOTIDE SEQUENCE</scope>
    <source>
        <tissue evidence="2">Leaves</tissue>
    </source>
</reference>
<proteinExistence type="predicted"/>
<keyword evidence="1" id="KW-0812">Transmembrane</keyword>
<dbReference type="AlphaFoldDB" id="A0A9K3EJP9"/>
<name>A0A9K3EJP9_HELAN</name>
<organism evidence="2 3">
    <name type="scientific">Helianthus annuus</name>
    <name type="common">Common sunflower</name>
    <dbReference type="NCBI Taxonomy" id="4232"/>
    <lineage>
        <taxon>Eukaryota</taxon>
        <taxon>Viridiplantae</taxon>
        <taxon>Streptophyta</taxon>
        <taxon>Embryophyta</taxon>
        <taxon>Tracheophyta</taxon>
        <taxon>Spermatophyta</taxon>
        <taxon>Magnoliopsida</taxon>
        <taxon>eudicotyledons</taxon>
        <taxon>Gunneridae</taxon>
        <taxon>Pentapetalae</taxon>
        <taxon>asterids</taxon>
        <taxon>campanulids</taxon>
        <taxon>Asterales</taxon>
        <taxon>Asteraceae</taxon>
        <taxon>Asteroideae</taxon>
        <taxon>Heliantheae alliance</taxon>
        <taxon>Heliantheae</taxon>
        <taxon>Helianthus</taxon>
    </lineage>
</organism>
<keyword evidence="1" id="KW-1133">Transmembrane helix</keyword>
<sequence>MVCTSTSETRSAIVFGPTSFIPFVILVGIGILWSVLIGGSLISTTTATRSTTMGVTSEIIIAFEGIITTITFTKMATASSPFSSRVFSIIINNSICFWNG</sequence>
<dbReference type="Gramene" id="mRNA:HanXRQr2_Chr13g0585961">
    <property type="protein sequence ID" value="CDS:HanXRQr2_Chr13g0585961.1"/>
    <property type="gene ID" value="HanXRQr2_Chr13g0585961"/>
</dbReference>
<keyword evidence="3" id="KW-1185">Reference proteome</keyword>